<comment type="caution">
    <text evidence="8">The sequence shown here is derived from an EMBL/GenBank/DDBJ whole genome shotgun (WGS) entry which is preliminary data.</text>
</comment>
<protein>
    <submittedName>
        <fullName evidence="8">PTS sorbose transporter subunit IIC</fullName>
    </submittedName>
</protein>
<dbReference type="STRING" id="246786.GS18_0215070"/>
<dbReference type="Gene3D" id="1.20.58.80">
    <property type="entry name" value="Phosphotransferase system, lactose/cellobiose-type IIA subunit"/>
    <property type="match status" value="1"/>
</dbReference>
<evidence type="ECO:0000256" key="2">
    <source>
        <dbReference type="ARBA" id="ARBA00022597"/>
    </source>
</evidence>
<dbReference type="RefSeq" id="WP_029286157.1">
    <property type="nucleotide sequence ID" value="NZ_CP176757.1"/>
</dbReference>
<evidence type="ECO:0000256" key="3">
    <source>
        <dbReference type="ARBA" id="ARBA00022679"/>
    </source>
</evidence>
<proteinExistence type="predicted"/>
<dbReference type="GO" id="GO:0009401">
    <property type="term" value="P:phosphoenolpyruvate-dependent sugar phosphotransferase system"/>
    <property type="evidence" value="ECO:0007669"/>
    <property type="project" value="UniProtKB-KW"/>
</dbReference>
<feature type="active site" description="Tele-phosphohistidine intermediate" evidence="5">
    <location>
        <position position="81"/>
    </location>
</feature>
<evidence type="ECO:0000313" key="9">
    <source>
        <dbReference type="Proteomes" id="UP000028549"/>
    </source>
</evidence>
<dbReference type="AlphaFoldDB" id="A0A084GQH0"/>
<keyword evidence="3" id="KW-0808">Transferase</keyword>
<dbReference type="PIRSF" id="PIRSF000699">
    <property type="entry name" value="PTS_IILac_III"/>
    <property type="match status" value="1"/>
</dbReference>
<dbReference type="PROSITE" id="PS51095">
    <property type="entry name" value="PTS_EIIA_TYPE_3"/>
    <property type="match status" value="1"/>
</dbReference>
<evidence type="ECO:0000256" key="5">
    <source>
        <dbReference type="PIRSR" id="PIRSR000699-1"/>
    </source>
</evidence>
<dbReference type="PANTHER" id="PTHR34382:SF7">
    <property type="entry name" value="PTS SYSTEM N,N'-DIACETYLCHITOBIOSE-SPECIFIC EIIA COMPONENT"/>
    <property type="match status" value="1"/>
</dbReference>
<evidence type="ECO:0000256" key="1">
    <source>
        <dbReference type="ARBA" id="ARBA00022448"/>
    </source>
</evidence>
<dbReference type="OrthoDB" id="350602at2"/>
<keyword evidence="6" id="KW-0460">Magnesium</keyword>
<keyword evidence="6" id="KW-0479">Metal-binding</keyword>
<accession>A0A084GQH0</accession>
<dbReference type="Pfam" id="PF02255">
    <property type="entry name" value="PTS_IIA"/>
    <property type="match status" value="1"/>
</dbReference>
<dbReference type="SUPFAM" id="SSF46973">
    <property type="entry name" value="Enzyme IIa from lactose specific PTS, IIa-lac"/>
    <property type="match status" value="1"/>
</dbReference>
<reference evidence="8 9" key="1">
    <citation type="journal article" date="2005" name="Int. J. Syst. Evol. Microbiol.">
        <title>Bacillus cibi sp. nov., isolated from jeotgal, a traditional Korean fermented seafood.</title>
        <authorList>
            <person name="Yoon J.H."/>
            <person name="Lee C.H."/>
            <person name="Oh T.K."/>
        </authorList>
    </citation>
    <scope>NUCLEOTIDE SEQUENCE [LARGE SCALE GENOMIC DNA]</scope>
    <source>
        <strain evidence="8 9">DSM 16189</strain>
    </source>
</reference>
<organism evidence="8 9">
    <name type="scientific">Metabacillus indicus</name>
    <name type="common">Bacillus indicus</name>
    <dbReference type="NCBI Taxonomy" id="246786"/>
    <lineage>
        <taxon>Bacteria</taxon>
        <taxon>Bacillati</taxon>
        <taxon>Bacillota</taxon>
        <taxon>Bacilli</taxon>
        <taxon>Bacillales</taxon>
        <taxon>Bacillaceae</taxon>
        <taxon>Metabacillus</taxon>
    </lineage>
</organism>
<evidence type="ECO:0000256" key="4">
    <source>
        <dbReference type="ARBA" id="ARBA00022683"/>
    </source>
</evidence>
<feature type="modified residue" description="Phosphohistidine; by HPr" evidence="7">
    <location>
        <position position="81"/>
    </location>
</feature>
<dbReference type="PANTHER" id="PTHR34382">
    <property type="entry name" value="PTS SYSTEM N,N'-DIACETYLCHITOBIOSE-SPECIFIC EIIA COMPONENT"/>
    <property type="match status" value="1"/>
</dbReference>
<keyword evidence="2" id="KW-0762">Sugar transport</keyword>
<keyword evidence="9" id="KW-1185">Reference proteome</keyword>
<keyword evidence="1" id="KW-0813">Transport</keyword>
<evidence type="ECO:0000256" key="7">
    <source>
        <dbReference type="PROSITE-ProRule" id="PRU00418"/>
    </source>
</evidence>
<comment type="cofactor">
    <cofactor evidence="6">
        <name>Mg(2+)</name>
        <dbReference type="ChEBI" id="CHEBI:18420"/>
    </cofactor>
    <text evidence="6">Binds 1 Mg(2+) ion per trimer.</text>
</comment>
<name>A0A084GQH0_METID</name>
<feature type="binding site" evidence="6">
    <location>
        <position position="84"/>
    </location>
    <ligand>
        <name>Mg(2+)</name>
        <dbReference type="ChEBI" id="CHEBI:18420"/>
        <note>ligand shared between all trimeric partners</note>
    </ligand>
</feature>
<evidence type="ECO:0000256" key="6">
    <source>
        <dbReference type="PIRSR" id="PIRSR000699-2"/>
    </source>
</evidence>
<dbReference type="InterPro" id="IPR036542">
    <property type="entry name" value="PTS_IIA_lac/cel_sf"/>
</dbReference>
<evidence type="ECO:0000313" key="8">
    <source>
        <dbReference type="EMBL" id="KEZ49582.1"/>
    </source>
</evidence>
<sequence>MVEQAIEISPEDIFGLIAFSGDAKASYHAALHLLRENKIEEAEAEVAKGDSVLKEAHAIQTKFVTLEAQGKSAKVGVLMVHAQDHLMNTILVKELLDHMMAMQKEINNLKGMN</sequence>
<dbReference type="InterPro" id="IPR003188">
    <property type="entry name" value="PTS_IIA_lac/cel"/>
</dbReference>
<keyword evidence="4" id="KW-0598">Phosphotransferase system</keyword>
<dbReference type="EMBL" id="JNVC02000010">
    <property type="protein sequence ID" value="KEZ49582.1"/>
    <property type="molecule type" value="Genomic_DNA"/>
</dbReference>
<gene>
    <name evidence="8" type="ORF">GS18_0215070</name>
</gene>
<dbReference type="GO" id="GO:0016740">
    <property type="term" value="F:transferase activity"/>
    <property type="evidence" value="ECO:0007669"/>
    <property type="project" value="UniProtKB-KW"/>
</dbReference>
<dbReference type="Proteomes" id="UP000028549">
    <property type="component" value="Unassembled WGS sequence"/>
</dbReference>
<dbReference type="GO" id="GO:0046872">
    <property type="term" value="F:metal ion binding"/>
    <property type="evidence" value="ECO:0007669"/>
    <property type="project" value="UniProtKB-KW"/>
</dbReference>